<feature type="compositionally biased region" description="Polar residues" evidence="1">
    <location>
        <begin position="13"/>
        <end position="29"/>
    </location>
</feature>
<sequence length="207" mass="22428">MASNAPVIRPQQPEASANQGRSPAQSASAGPTFGSLLSRLRRNAGLTQMELAFAAGVSTRHTNFIERDRSNPSRAMVRRFCATLKVDAETRDRLMLAAGFAPERGEAPSMPKRTADLQDSFAMALAIRQQPSVASVLRMASTYLRELGLEDVLAPGYTMILTNVALLRSSGSAPRAEEQSEEAVARQLAQRIICDSVKEALQRLSAR</sequence>
<dbReference type="InterPro" id="IPR001387">
    <property type="entry name" value="Cro/C1-type_HTH"/>
</dbReference>
<evidence type="ECO:0000256" key="1">
    <source>
        <dbReference type="SAM" id="MobiDB-lite"/>
    </source>
</evidence>
<dbReference type="EMBL" id="JACHHZ010000006">
    <property type="protein sequence ID" value="MBB6096132.1"/>
    <property type="molecule type" value="Genomic_DNA"/>
</dbReference>
<gene>
    <name evidence="3" type="ORF">HNQ60_005023</name>
</gene>
<dbReference type="SUPFAM" id="SSF47413">
    <property type="entry name" value="lambda repressor-like DNA-binding domains"/>
    <property type="match status" value="1"/>
</dbReference>
<protein>
    <submittedName>
        <fullName evidence="3">Transcriptional regulator with XRE-family HTH domain</fullName>
    </submittedName>
</protein>
<dbReference type="PROSITE" id="PS50943">
    <property type="entry name" value="HTH_CROC1"/>
    <property type="match status" value="1"/>
</dbReference>
<evidence type="ECO:0000313" key="3">
    <source>
        <dbReference type="EMBL" id="MBB6096132.1"/>
    </source>
</evidence>
<name>A0A841HW05_9GAMM</name>
<organism evidence="3 4">
    <name type="scientific">Povalibacter uvarum</name>
    <dbReference type="NCBI Taxonomy" id="732238"/>
    <lineage>
        <taxon>Bacteria</taxon>
        <taxon>Pseudomonadati</taxon>
        <taxon>Pseudomonadota</taxon>
        <taxon>Gammaproteobacteria</taxon>
        <taxon>Steroidobacterales</taxon>
        <taxon>Steroidobacteraceae</taxon>
        <taxon>Povalibacter</taxon>
    </lineage>
</organism>
<proteinExistence type="predicted"/>
<evidence type="ECO:0000259" key="2">
    <source>
        <dbReference type="PROSITE" id="PS50943"/>
    </source>
</evidence>
<accession>A0A841HW05</accession>
<dbReference type="AlphaFoldDB" id="A0A841HW05"/>
<feature type="domain" description="HTH cro/C1-type" evidence="2">
    <location>
        <begin position="37"/>
        <end position="91"/>
    </location>
</feature>
<feature type="region of interest" description="Disordered" evidence="1">
    <location>
        <begin position="1"/>
        <end position="33"/>
    </location>
</feature>
<dbReference type="SMART" id="SM00530">
    <property type="entry name" value="HTH_XRE"/>
    <property type="match status" value="1"/>
</dbReference>
<dbReference type="InterPro" id="IPR010982">
    <property type="entry name" value="Lambda_DNA-bd_dom_sf"/>
</dbReference>
<dbReference type="Pfam" id="PF13560">
    <property type="entry name" value="HTH_31"/>
    <property type="match status" value="1"/>
</dbReference>
<reference evidence="3 4" key="1">
    <citation type="submission" date="2020-08" db="EMBL/GenBank/DDBJ databases">
        <title>Genomic Encyclopedia of Type Strains, Phase IV (KMG-IV): sequencing the most valuable type-strain genomes for metagenomic binning, comparative biology and taxonomic classification.</title>
        <authorList>
            <person name="Goeker M."/>
        </authorList>
    </citation>
    <scope>NUCLEOTIDE SEQUENCE [LARGE SCALE GENOMIC DNA]</scope>
    <source>
        <strain evidence="3 4">DSM 26723</strain>
    </source>
</reference>
<comment type="caution">
    <text evidence="3">The sequence shown here is derived from an EMBL/GenBank/DDBJ whole genome shotgun (WGS) entry which is preliminary data.</text>
</comment>
<dbReference type="Proteomes" id="UP000588068">
    <property type="component" value="Unassembled WGS sequence"/>
</dbReference>
<dbReference type="PANTHER" id="PTHR35010">
    <property type="entry name" value="BLL4672 PROTEIN-RELATED"/>
    <property type="match status" value="1"/>
</dbReference>
<dbReference type="GO" id="GO:0003677">
    <property type="term" value="F:DNA binding"/>
    <property type="evidence" value="ECO:0007669"/>
    <property type="project" value="InterPro"/>
</dbReference>
<dbReference type="CDD" id="cd00093">
    <property type="entry name" value="HTH_XRE"/>
    <property type="match status" value="1"/>
</dbReference>
<dbReference type="RefSeq" id="WP_184335503.1">
    <property type="nucleotide sequence ID" value="NZ_JACHHZ010000006.1"/>
</dbReference>
<keyword evidence="4" id="KW-1185">Reference proteome</keyword>
<dbReference type="PANTHER" id="PTHR35010:SF4">
    <property type="entry name" value="BLL5781 PROTEIN"/>
    <property type="match status" value="1"/>
</dbReference>
<dbReference type="Gene3D" id="1.10.260.40">
    <property type="entry name" value="lambda repressor-like DNA-binding domains"/>
    <property type="match status" value="1"/>
</dbReference>
<evidence type="ECO:0000313" key="4">
    <source>
        <dbReference type="Proteomes" id="UP000588068"/>
    </source>
</evidence>